<evidence type="ECO:0000313" key="2">
    <source>
        <dbReference type="EMBL" id="ACL58616.1"/>
    </source>
</evidence>
<dbReference type="Pfam" id="PF19853">
    <property type="entry name" value="DUF6328"/>
    <property type="match status" value="2"/>
</dbReference>
<dbReference type="eggNOG" id="ENOG50317QE">
    <property type="taxonomic scope" value="Bacteria"/>
</dbReference>
<keyword evidence="1" id="KW-0472">Membrane</keyword>
<dbReference type="EMBL" id="CP001349">
    <property type="protein sequence ID" value="ACL58616.1"/>
    <property type="molecule type" value="Genomic_DNA"/>
</dbReference>
<sequence length="317" mass="33911">MSLSKKVKVALDESRILILGSQILLGFQLQGAFRPAIAKLPPHDSLVWCAALGLITLTLALLITPSVRHRMVEGGQDTRRILRVIGRCASLSLVPFALVLGADLFLAVERVLGLWAGISAGLVFGALALTFWFGLEAARARRTGGRERAMADSEPEPGPTPLDVKIEQMLTEARVILPGAQALLGFQLVITFTEAFETLPLAARIIHLAALGLIALTVIWLIAPAAFHRIVYAGEDTAEFHRLGTRFLLAASVTLALGISADLGVVVAKVVGSGSWGIAAAGLSLCGLVGLWHVTPLVLRRRQARRRPFPQTRGAPR</sequence>
<accession>B8IQB6</accession>
<protein>
    <submittedName>
        <fullName evidence="2">Uncharacterized protein</fullName>
    </submittedName>
</protein>
<feature type="transmembrane region" description="Helical" evidence="1">
    <location>
        <begin position="84"/>
        <end position="108"/>
    </location>
</feature>
<dbReference type="Proteomes" id="UP000008207">
    <property type="component" value="Chromosome"/>
</dbReference>
<gene>
    <name evidence="2" type="ordered locus">Mnod_3709</name>
</gene>
<feature type="transmembrane region" description="Helical" evidence="1">
    <location>
        <begin position="114"/>
        <end position="135"/>
    </location>
</feature>
<keyword evidence="1" id="KW-1133">Transmembrane helix</keyword>
<evidence type="ECO:0000313" key="3">
    <source>
        <dbReference type="Proteomes" id="UP000008207"/>
    </source>
</evidence>
<feature type="transmembrane region" description="Helical" evidence="1">
    <location>
        <begin position="205"/>
        <end position="227"/>
    </location>
</feature>
<dbReference type="KEGG" id="mno:Mnod_3709"/>
<dbReference type="AlphaFoldDB" id="B8IQB6"/>
<keyword evidence="1" id="KW-0812">Transmembrane</keyword>
<dbReference type="STRING" id="460265.Mnod_3709"/>
<feature type="transmembrane region" description="Helical" evidence="1">
    <location>
        <begin position="175"/>
        <end position="193"/>
    </location>
</feature>
<feature type="transmembrane region" description="Helical" evidence="1">
    <location>
        <begin position="247"/>
        <end position="270"/>
    </location>
</feature>
<feature type="transmembrane region" description="Helical" evidence="1">
    <location>
        <begin position="45"/>
        <end position="63"/>
    </location>
</feature>
<proteinExistence type="predicted"/>
<feature type="transmembrane region" description="Helical" evidence="1">
    <location>
        <begin position="276"/>
        <end position="299"/>
    </location>
</feature>
<organism evidence="2 3">
    <name type="scientific">Methylobacterium nodulans (strain LMG 21967 / CNCM I-2342 / ORS 2060)</name>
    <dbReference type="NCBI Taxonomy" id="460265"/>
    <lineage>
        <taxon>Bacteria</taxon>
        <taxon>Pseudomonadati</taxon>
        <taxon>Pseudomonadota</taxon>
        <taxon>Alphaproteobacteria</taxon>
        <taxon>Hyphomicrobiales</taxon>
        <taxon>Methylobacteriaceae</taxon>
        <taxon>Methylobacterium</taxon>
    </lineage>
</organism>
<reference evidence="2 3" key="1">
    <citation type="submission" date="2009-01" db="EMBL/GenBank/DDBJ databases">
        <title>Complete sequence of chromosome of Methylobacterium nodulans ORS 2060.</title>
        <authorList>
            <consortium name="US DOE Joint Genome Institute"/>
            <person name="Lucas S."/>
            <person name="Copeland A."/>
            <person name="Lapidus A."/>
            <person name="Glavina del Rio T."/>
            <person name="Dalin E."/>
            <person name="Tice H."/>
            <person name="Bruce D."/>
            <person name="Goodwin L."/>
            <person name="Pitluck S."/>
            <person name="Sims D."/>
            <person name="Brettin T."/>
            <person name="Detter J.C."/>
            <person name="Han C."/>
            <person name="Larimer F."/>
            <person name="Land M."/>
            <person name="Hauser L."/>
            <person name="Kyrpides N."/>
            <person name="Ivanova N."/>
            <person name="Marx C.J."/>
            <person name="Richardson P."/>
        </authorList>
    </citation>
    <scope>NUCLEOTIDE SEQUENCE [LARGE SCALE GENOMIC DNA]</scope>
    <source>
        <strain evidence="3">LMG 21967 / CNCM I-2342 / ORS 2060</strain>
    </source>
</reference>
<dbReference type="InterPro" id="IPR046291">
    <property type="entry name" value="DUF6328"/>
</dbReference>
<evidence type="ECO:0000256" key="1">
    <source>
        <dbReference type="SAM" id="Phobius"/>
    </source>
</evidence>
<dbReference type="RefSeq" id="WP_015930272.1">
    <property type="nucleotide sequence ID" value="NC_011894.1"/>
</dbReference>
<dbReference type="OrthoDB" id="7376543at2"/>
<keyword evidence="3" id="KW-1185">Reference proteome</keyword>
<dbReference type="HOGENOM" id="CLU_876638_0_0_5"/>
<name>B8IQB6_METNO</name>